<evidence type="ECO:0000256" key="1">
    <source>
        <dbReference type="ARBA" id="ARBA00002634"/>
    </source>
</evidence>
<keyword evidence="8 15" id="KW-0489">Methyltransferase</keyword>
<evidence type="ECO:0000256" key="5">
    <source>
        <dbReference type="ARBA" id="ARBA00012807"/>
    </source>
</evidence>
<keyword evidence="9 15" id="KW-0808">Transferase</keyword>
<evidence type="ECO:0000256" key="10">
    <source>
        <dbReference type="ARBA" id="ARBA00022691"/>
    </source>
</evidence>
<evidence type="ECO:0000256" key="4">
    <source>
        <dbReference type="ARBA" id="ARBA00011738"/>
    </source>
</evidence>
<dbReference type="InterPro" id="IPR029026">
    <property type="entry name" value="tRNA_m1G_MTases_N"/>
</dbReference>
<comment type="similarity">
    <text evidence="3 15">Belongs to the RNA methyltransferase TrmD family.</text>
</comment>
<evidence type="ECO:0000256" key="15">
    <source>
        <dbReference type="HAMAP-Rule" id="MF_00605"/>
    </source>
</evidence>
<dbReference type="PROSITE" id="PS51186">
    <property type="entry name" value="GNAT"/>
    <property type="match status" value="1"/>
</dbReference>
<dbReference type="Pfam" id="PF00583">
    <property type="entry name" value="Acetyltransf_1"/>
    <property type="match status" value="1"/>
</dbReference>
<dbReference type="InterPro" id="IPR016181">
    <property type="entry name" value="Acyl_CoA_acyltransferase"/>
</dbReference>
<dbReference type="GO" id="GO:0016747">
    <property type="term" value="F:acyltransferase activity, transferring groups other than amino-acyl groups"/>
    <property type="evidence" value="ECO:0007669"/>
    <property type="project" value="InterPro"/>
</dbReference>
<dbReference type="NCBIfam" id="NF000648">
    <property type="entry name" value="PRK00026.1"/>
    <property type="match status" value="1"/>
</dbReference>
<comment type="function">
    <text evidence="1 15">Specifically methylates guanosine-37 in various tRNAs.</text>
</comment>
<evidence type="ECO:0000256" key="8">
    <source>
        <dbReference type="ARBA" id="ARBA00022603"/>
    </source>
</evidence>
<comment type="caution">
    <text evidence="17">The sequence shown here is derived from an EMBL/GenBank/DDBJ whole genome shotgun (WGS) entry which is preliminary data.</text>
</comment>
<dbReference type="EMBL" id="MSKJ01000006">
    <property type="protein sequence ID" value="OLO45563.1"/>
    <property type="molecule type" value="Genomic_DNA"/>
</dbReference>
<protein>
    <recommendedName>
        <fullName evidence="6 15">tRNA (guanine-N(1)-)-methyltransferase</fullName>
        <ecNumber evidence="5 15">2.1.1.228</ecNumber>
    </recommendedName>
    <alternativeName>
        <fullName evidence="12 15">M1G-methyltransferase</fullName>
    </alternativeName>
    <alternativeName>
        <fullName evidence="13 15">tRNA [GM37] methyltransferase</fullName>
    </alternativeName>
</protein>
<dbReference type="Gene3D" id="3.40.1280.10">
    <property type="match status" value="1"/>
</dbReference>
<evidence type="ECO:0000256" key="7">
    <source>
        <dbReference type="ARBA" id="ARBA00022490"/>
    </source>
</evidence>
<dbReference type="InterPro" id="IPR016009">
    <property type="entry name" value="tRNA_MeTrfase_TRMD/TRM10"/>
</dbReference>
<dbReference type="NCBIfam" id="TIGR00088">
    <property type="entry name" value="trmD"/>
    <property type="match status" value="1"/>
</dbReference>
<name>A0A1Q8VBT6_9ACTO</name>
<dbReference type="PANTHER" id="PTHR46417:SF1">
    <property type="entry name" value="TRNA (GUANINE-N(1)-)-METHYLTRANSFERASE"/>
    <property type="match status" value="1"/>
</dbReference>
<comment type="catalytic activity">
    <reaction evidence="14 15">
        <text>guanosine(37) in tRNA + S-adenosyl-L-methionine = N(1)-methylguanosine(37) in tRNA + S-adenosyl-L-homocysteine + H(+)</text>
        <dbReference type="Rhea" id="RHEA:36899"/>
        <dbReference type="Rhea" id="RHEA-COMP:10145"/>
        <dbReference type="Rhea" id="RHEA-COMP:10147"/>
        <dbReference type="ChEBI" id="CHEBI:15378"/>
        <dbReference type="ChEBI" id="CHEBI:57856"/>
        <dbReference type="ChEBI" id="CHEBI:59789"/>
        <dbReference type="ChEBI" id="CHEBI:73542"/>
        <dbReference type="ChEBI" id="CHEBI:74269"/>
        <dbReference type="EC" id="2.1.1.228"/>
    </reaction>
</comment>
<dbReference type="Gene3D" id="1.10.1270.20">
    <property type="entry name" value="tRNA(m1g37)methyltransferase, domain 2"/>
    <property type="match status" value="1"/>
</dbReference>
<evidence type="ECO:0000313" key="18">
    <source>
        <dbReference type="Proteomes" id="UP000186857"/>
    </source>
</evidence>
<reference evidence="17 18" key="1">
    <citation type="submission" date="2016-12" db="EMBL/GenBank/DDBJ databases">
        <title>Genomic Comparison of strains in the 'Actinomyces naeslundii' Group.</title>
        <authorList>
            <person name="Mughal S.R."/>
            <person name="Do T."/>
            <person name="Gilbert S.C."/>
            <person name="Witherden E.A."/>
            <person name="Didelot X."/>
            <person name="Beighton D."/>
        </authorList>
    </citation>
    <scope>NUCLEOTIDE SEQUENCE [LARGE SCALE GENOMIC DNA]</scope>
    <source>
        <strain evidence="17 18">CCUG 33920</strain>
    </source>
</reference>
<sequence>MRIDVVTIFPDYLKVLDLSLIGKAADRGPLDLHVHDLRDHAHDRHRTVDDTPLGGGAGMVMKPDVWGEALDEVLTANAPGAGRQVLIIPTPSGEVFTQRTAEDLAGADSLVFACGRYEGIDARVPEHYASRGIEVREPSIGDYVLNGGEVATIVMIEAIARLLPGVLGNPESLVEESHGAAGLLEYPVHTRPTRWRGHEIDPVLLSGDHGRIARARRNQSITRTVERRPDMIRALEPAGLDRQDRAVLASVGWAVPAGADHPVPVRIRNATAHDADALAALAARTFPDACEHVIAPESITRHIATNLVPELFSAWADDDRVDLVVAELLEPPPAQESSSGGETGTSAASALVGYAAVLREEPDSDGEHPHGIDPRPACVRPRGAEVVGELSKVYVDSTMRGSGLTPALMDAVMRQAAAHGTSLLWLGTHITNKRAQKAYKRAGFRQVGTRTYNVGGQDAHDVVMTRRTGEGL</sequence>
<dbReference type="InterPro" id="IPR029028">
    <property type="entry name" value="Alpha/beta_knot_MTases"/>
</dbReference>
<dbReference type="FunFam" id="3.40.1280.10:FF:000001">
    <property type="entry name" value="tRNA (guanine-N(1)-)-methyltransferase"/>
    <property type="match status" value="1"/>
</dbReference>
<dbReference type="GO" id="GO:0052906">
    <property type="term" value="F:tRNA (guanine(37)-N1)-methyltransferase activity"/>
    <property type="evidence" value="ECO:0007669"/>
    <property type="project" value="UniProtKB-UniRule"/>
</dbReference>
<organism evidence="17 18">
    <name type="scientific">Actinomyces oris</name>
    <dbReference type="NCBI Taxonomy" id="544580"/>
    <lineage>
        <taxon>Bacteria</taxon>
        <taxon>Bacillati</taxon>
        <taxon>Actinomycetota</taxon>
        <taxon>Actinomycetes</taxon>
        <taxon>Actinomycetales</taxon>
        <taxon>Actinomycetaceae</taxon>
        <taxon>Actinomyces</taxon>
    </lineage>
</organism>
<evidence type="ECO:0000256" key="11">
    <source>
        <dbReference type="ARBA" id="ARBA00022694"/>
    </source>
</evidence>
<evidence type="ECO:0000256" key="2">
    <source>
        <dbReference type="ARBA" id="ARBA00004496"/>
    </source>
</evidence>
<evidence type="ECO:0000256" key="12">
    <source>
        <dbReference type="ARBA" id="ARBA00029736"/>
    </source>
</evidence>
<dbReference type="EC" id="2.1.1.228" evidence="5 15"/>
<dbReference type="InterPro" id="IPR023148">
    <property type="entry name" value="tRNA_m1G_MeTrfase_C_sf"/>
</dbReference>
<dbReference type="AlphaFoldDB" id="A0A1Q8VBT6"/>
<evidence type="ECO:0000256" key="13">
    <source>
        <dbReference type="ARBA" id="ARBA00033392"/>
    </source>
</evidence>
<dbReference type="Proteomes" id="UP000186857">
    <property type="component" value="Unassembled WGS sequence"/>
</dbReference>
<dbReference type="OrthoDB" id="9807416at2"/>
<comment type="subunit">
    <text evidence="4 15">Homodimer.</text>
</comment>
<dbReference type="CDD" id="cd04301">
    <property type="entry name" value="NAT_SF"/>
    <property type="match status" value="1"/>
</dbReference>
<proteinExistence type="inferred from homology"/>
<dbReference type="HAMAP" id="MF_00605">
    <property type="entry name" value="TrmD"/>
    <property type="match status" value="1"/>
</dbReference>
<gene>
    <name evidence="15" type="primary">trmD</name>
    <name evidence="17" type="ORF">BKH29_03040</name>
</gene>
<evidence type="ECO:0000259" key="16">
    <source>
        <dbReference type="PROSITE" id="PS51186"/>
    </source>
</evidence>
<evidence type="ECO:0000313" key="17">
    <source>
        <dbReference type="EMBL" id="OLO45563.1"/>
    </source>
</evidence>
<dbReference type="Pfam" id="PF01746">
    <property type="entry name" value="tRNA_m1G_MT"/>
    <property type="match status" value="1"/>
</dbReference>
<dbReference type="InterPro" id="IPR002649">
    <property type="entry name" value="tRNA_m1G_MeTrfase_TrmD"/>
</dbReference>
<dbReference type="PANTHER" id="PTHR46417">
    <property type="entry name" value="TRNA (GUANINE-N(1)-)-METHYLTRANSFERASE"/>
    <property type="match status" value="1"/>
</dbReference>
<dbReference type="GO" id="GO:0005829">
    <property type="term" value="C:cytosol"/>
    <property type="evidence" value="ECO:0007669"/>
    <property type="project" value="TreeGrafter"/>
</dbReference>
<evidence type="ECO:0000256" key="3">
    <source>
        <dbReference type="ARBA" id="ARBA00007630"/>
    </source>
</evidence>
<keyword evidence="10 15" id="KW-0949">S-adenosyl-L-methionine</keyword>
<dbReference type="SUPFAM" id="SSF55729">
    <property type="entry name" value="Acyl-CoA N-acyltransferases (Nat)"/>
    <property type="match status" value="1"/>
</dbReference>
<evidence type="ECO:0000256" key="14">
    <source>
        <dbReference type="ARBA" id="ARBA00047783"/>
    </source>
</evidence>
<dbReference type="GO" id="GO:0002939">
    <property type="term" value="P:tRNA N1-guanine methylation"/>
    <property type="evidence" value="ECO:0007669"/>
    <property type="project" value="TreeGrafter"/>
</dbReference>
<dbReference type="CDD" id="cd18080">
    <property type="entry name" value="TrmD-like"/>
    <property type="match status" value="1"/>
</dbReference>
<feature type="domain" description="N-acetyltransferase" evidence="16">
    <location>
        <begin position="265"/>
        <end position="469"/>
    </location>
</feature>
<feature type="binding site" evidence="15">
    <location>
        <begin position="140"/>
        <end position="145"/>
    </location>
    <ligand>
        <name>S-adenosyl-L-methionine</name>
        <dbReference type="ChEBI" id="CHEBI:59789"/>
    </ligand>
</feature>
<keyword evidence="11 15" id="KW-0819">tRNA processing</keyword>
<dbReference type="RefSeq" id="WP_075376203.1">
    <property type="nucleotide sequence ID" value="NZ_MSKJ01000006.1"/>
</dbReference>
<feature type="binding site" evidence="15">
    <location>
        <position position="115"/>
    </location>
    <ligand>
        <name>S-adenosyl-L-methionine</name>
        <dbReference type="ChEBI" id="CHEBI:59789"/>
    </ligand>
</feature>
<accession>A0A1Q8VBT6</accession>
<keyword evidence="7 15" id="KW-0963">Cytoplasm</keyword>
<dbReference type="InterPro" id="IPR000182">
    <property type="entry name" value="GNAT_dom"/>
</dbReference>
<dbReference type="Gene3D" id="3.40.630.30">
    <property type="match status" value="1"/>
</dbReference>
<evidence type="ECO:0000256" key="9">
    <source>
        <dbReference type="ARBA" id="ARBA00022679"/>
    </source>
</evidence>
<comment type="subcellular location">
    <subcellularLocation>
        <location evidence="2 15">Cytoplasm</location>
    </subcellularLocation>
</comment>
<dbReference type="SUPFAM" id="SSF75217">
    <property type="entry name" value="alpha/beta knot"/>
    <property type="match status" value="1"/>
</dbReference>
<evidence type="ECO:0000256" key="6">
    <source>
        <dbReference type="ARBA" id="ARBA00014679"/>
    </source>
</evidence>